<reference evidence="4" key="1">
    <citation type="submission" date="2019-12" db="UniProtKB">
        <authorList>
            <consortium name="WormBaseParasite"/>
        </authorList>
    </citation>
    <scope>IDENTIFICATION</scope>
</reference>
<dbReference type="AlphaFoldDB" id="A0A5S6R221"/>
<dbReference type="InterPro" id="IPR050961">
    <property type="entry name" value="BolA/IbaG_stress_morph_reg"/>
</dbReference>
<organism evidence="3 4">
    <name type="scientific">Trichuris muris</name>
    <name type="common">Mouse whipworm</name>
    <dbReference type="NCBI Taxonomy" id="70415"/>
    <lineage>
        <taxon>Eukaryota</taxon>
        <taxon>Metazoa</taxon>
        <taxon>Ecdysozoa</taxon>
        <taxon>Nematoda</taxon>
        <taxon>Enoplea</taxon>
        <taxon>Dorylaimia</taxon>
        <taxon>Trichinellida</taxon>
        <taxon>Trichuridae</taxon>
        <taxon>Trichuris</taxon>
    </lineage>
</organism>
<protein>
    <submittedName>
        <fullName evidence="4">40S ribosomal protein S30</fullName>
    </submittedName>
</protein>
<comment type="similarity">
    <text evidence="1 2">Belongs to the BolA/IbaG family.</text>
</comment>
<dbReference type="WBParaSite" id="TMUE_3000013696.1">
    <property type="protein sequence ID" value="TMUE_3000013696.1"/>
    <property type="gene ID" value="WBGene00294340"/>
</dbReference>
<dbReference type="PANTHER" id="PTHR46229:SF2">
    <property type="entry name" value="BOLA-LIKE PROTEIN 1"/>
    <property type="match status" value="1"/>
</dbReference>
<name>A0A5S6R221_TRIMR</name>
<dbReference type="InterPro" id="IPR036065">
    <property type="entry name" value="BolA-like_sf"/>
</dbReference>
<dbReference type="Proteomes" id="UP000046395">
    <property type="component" value="Unassembled WGS sequence"/>
</dbReference>
<keyword evidence="3" id="KW-1185">Reference proteome</keyword>
<accession>A0A5S6R221</accession>
<dbReference type="InterPro" id="IPR002634">
    <property type="entry name" value="BolA"/>
</dbReference>
<evidence type="ECO:0000313" key="4">
    <source>
        <dbReference type="WBParaSite" id="TMUE_3000013696.1"/>
    </source>
</evidence>
<dbReference type="Gene3D" id="3.30.300.90">
    <property type="entry name" value="BolA-like"/>
    <property type="match status" value="1"/>
</dbReference>
<proteinExistence type="inferred from homology"/>
<sequence>MLPTLRVVRRFCSARSSVKERISAALSQALEPVYLEVVNDSHLHGASEQLESHFRLTVVSERFAGLSMVQRHRFHFNKHACGMGRSKPKGRSLPQKVNGCARISGRSAVQD</sequence>
<dbReference type="STRING" id="70415.A0A5S6R221"/>
<evidence type="ECO:0000313" key="3">
    <source>
        <dbReference type="Proteomes" id="UP000046395"/>
    </source>
</evidence>
<evidence type="ECO:0000256" key="1">
    <source>
        <dbReference type="ARBA" id="ARBA00005578"/>
    </source>
</evidence>
<dbReference type="PANTHER" id="PTHR46229">
    <property type="entry name" value="BOLA TRANSCRIPTION REGULATOR"/>
    <property type="match status" value="1"/>
</dbReference>
<dbReference type="Pfam" id="PF01722">
    <property type="entry name" value="BolA"/>
    <property type="match status" value="1"/>
</dbReference>
<evidence type="ECO:0000256" key="2">
    <source>
        <dbReference type="RuleBase" id="RU003860"/>
    </source>
</evidence>
<dbReference type="SUPFAM" id="SSF82657">
    <property type="entry name" value="BolA-like"/>
    <property type="match status" value="1"/>
</dbReference>